<dbReference type="Gene3D" id="1.20.1540.10">
    <property type="entry name" value="Rhomboid-like"/>
    <property type="match status" value="1"/>
</dbReference>
<evidence type="ECO:0000313" key="9">
    <source>
        <dbReference type="Proteomes" id="UP000316256"/>
    </source>
</evidence>
<dbReference type="AlphaFoldDB" id="A0A541B4M8"/>
<comment type="subcellular location">
    <subcellularLocation>
        <location evidence="1">Membrane</location>
        <topology evidence="1">Multi-pass membrane protein</topology>
    </subcellularLocation>
</comment>
<dbReference type="EMBL" id="VIGH01000007">
    <property type="protein sequence ID" value="TQF67271.1"/>
    <property type="molecule type" value="Genomic_DNA"/>
</dbReference>
<feature type="transmembrane region" description="Helical" evidence="6">
    <location>
        <begin position="35"/>
        <end position="53"/>
    </location>
</feature>
<keyword evidence="8" id="KW-0378">Hydrolase</keyword>
<organism evidence="8 9">
    <name type="scientific">Rhodococcus spelaei</name>
    <dbReference type="NCBI Taxonomy" id="2546320"/>
    <lineage>
        <taxon>Bacteria</taxon>
        <taxon>Bacillati</taxon>
        <taxon>Actinomycetota</taxon>
        <taxon>Actinomycetes</taxon>
        <taxon>Mycobacteriales</taxon>
        <taxon>Nocardiaceae</taxon>
        <taxon>Rhodococcus</taxon>
    </lineage>
</organism>
<accession>A0A541B4M8</accession>
<evidence type="ECO:0000313" key="8">
    <source>
        <dbReference type="EMBL" id="TQF67271.1"/>
    </source>
</evidence>
<comment type="caution">
    <text evidence="8">The sequence shown here is derived from an EMBL/GenBank/DDBJ whole genome shotgun (WGS) entry which is preliminary data.</text>
</comment>
<feature type="region of interest" description="Disordered" evidence="5">
    <location>
        <begin position="1"/>
        <end position="27"/>
    </location>
</feature>
<evidence type="ECO:0000256" key="1">
    <source>
        <dbReference type="ARBA" id="ARBA00004141"/>
    </source>
</evidence>
<dbReference type="InterPro" id="IPR022764">
    <property type="entry name" value="Peptidase_S54_rhomboid_dom"/>
</dbReference>
<name>A0A541B4M8_9NOCA</name>
<gene>
    <name evidence="8" type="ORF">FK531_16865</name>
</gene>
<dbReference type="Proteomes" id="UP000316256">
    <property type="component" value="Unassembled WGS sequence"/>
</dbReference>
<feature type="transmembrane region" description="Helical" evidence="6">
    <location>
        <begin position="191"/>
        <end position="211"/>
    </location>
</feature>
<evidence type="ECO:0000259" key="7">
    <source>
        <dbReference type="Pfam" id="PF01694"/>
    </source>
</evidence>
<protein>
    <submittedName>
        <fullName evidence="8">Rhomboid family intramembrane serine protease</fullName>
    </submittedName>
</protein>
<dbReference type="SUPFAM" id="SSF144091">
    <property type="entry name" value="Rhomboid-like"/>
    <property type="match status" value="1"/>
</dbReference>
<keyword evidence="3 6" id="KW-1133">Transmembrane helix</keyword>
<keyword evidence="9" id="KW-1185">Reference proteome</keyword>
<evidence type="ECO:0000256" key="4">
    <source>
        <dbReference type="ARBA" id="ARBA00023136"/>
    </source>
</evidence>
<keyword evidence="4 6" id="KW-0472">Membrane</keyword>
<feature type="transmembrane region" description="Helical" evidence="6">
    <location>
        <begin position="140"/>
        <end position="160"/>
    </location>
</feature>
<dbReference type="OrthoDB" id="465874at2"/>
<reference evidence="8 9" key="1">
    <citation type="submission" date="2019-06" db="EMBL/GenBank/DDBJ databases">
        <title>Rhodococcus spaelei sp. nov., isolated from a cave.</title>
        <authorList>
            <person name="Lee S.D."/>
        </authorList>
    </citation>
    <scope>NUCLEOTIDE SEQUENCE [LARGE SCALE GENOMIC DNA]</scope>
    <source>
        <strain evidence="8 9">C9-5</strain>
    </source>
</reference>
<evidence type="ECO:0000256" key="5">
    <source>
        <dbReference type="SAM" id="MobiDB-lite"/>
    </source>
</evidence>
<proteinExistence type="predicted"/>
<feature type="transmembrane region" description="Helical" evidence="6">
    <location>
        <begin position="167"/>
        <end position="185"/>
    </location>
</feature>
<dbReference type="Pfam" id="PF01694">
    <property type="entry name" value="Rhomboid"/>
    <property type="match status" value="1"/>
</dbReference>
<feature type="domain" description="Peptidase S54 rhomboid" evidence="7">
    <location>
        <begin position="77"/>
        <end position="211"/>
    </location>
</feature>
<sequence length="225" mass="23732">MPNGSSDAFNVNPAGLPVPGKSNPPAARSVGERPLWQQAAMVIGVFVFALYVLEFVDMLFRGSLDNGGIQPRTLDGLWGIVFAPVLHYGWGHLVANTIPLLVLGFLVLLSGIGRGLTATGIIWVVGGLGTWLFGGANSNHLGASVLVFGWLTYLIARGLFTRHFGQLALGVVVLFVYGGLLWGVLPGTAGMSWQGHLFGALGGVLAAWVLASDVRKERSAKALTQ</sequence>
<dbReference type="GO" id="GO:0006508">
    <property type="term" value="P:proteolysis"/>
    <property type="evidence" value="ECO:0007669"/>
    <property type="project" value="UniProtKB-KW"/>
</dbReference>
<evidence type="ECO:0000256" key="3">
    <source>
        <dbReference type="ARBA" id="ARBA00022989"/>
    </source>
</evidence>
<dbReference type="InterPro" id="IPR035952">
    <property type="entry name" value="Rhomboid-like_sf"/>
</dbReference>
<keyword evidence="8" id="KW-0645">Protease</keyword>
<keyword evidence="2 6" id="KW-0812">Transmembrane</keyword>
<evidence type="ECO:0000256" key="6">
    <source>
        <dbReference type="SAM" id="Phobius"/>
    </source>
</evidence>
<evidence type="ECO:0000256" key="2">
    <source>
        <dbReference type="ARBA" id="ARBA00022692"/>
    </source>
</evidence>
<dbReference type="GO" id="GO:0016020">
    <property type="term" value="C:membrane"/>
    <property type="evidence" value="ECO:0007669"/>
    <property type="project" value="UniProtKB-SubCell"/>
</dbReference>
<dbReference type="GO" id="GO:0004252">
    <property type="term" value="F:serine-type endopeptidase activity"/>
    <property type="evidence" value="ECO:0007669"/>
    <property type="project" value="InterPro"/>
</dbReference>